<dbReference type="Gene3D" id="3.40.50.300">
    <property type="entry name" value="P-loop containing nucleotide triphosphate hydrolases"/>
    <property type="match status" value="1"/>
</dbReference>
<name>A0A3A4NVW2_ABYX5</name>
<dbReference type="EMBL" id="QZKU01000052">
    <property type="protein sequence ID" value="RJP23009.1"/>
    <property type="molecule type" value="Genomic_DNA"/>
</dbReference>
<accession>A0A3A4NVW2</accession>
<dbReference type="InterPro" id="IPR001482">
    <property type="entry name" value="T2SS/T4SS_dom"/>
</dbReference>
<dbReference type="InterPro" id="IPR006321">
    <property type="entry name" value="PilT/PilU"/>
</dbReference>
<evidence type="ECO:0000313" key="3">
    <source>
        <dbReference type="EMBL" id="RJP23009.1"/>
    </source>
</evidence>
<gene>
    <name evidence="3" type="ORF">C4520_07110</name>
</gene>
<evidence type="ECO:0000259" key="2">
    <source>
        <dbReference type="PROSITE" id="PS00662"/>
    </source>
</evidence>
<dbReference type="InterPro" id="IPR027417">
    <property type="entry name" value="P-loop_NTPase"/>
</dbReference>
<organism evidence="3 4">
    <name type="scientific">Abyssobacteria bacterium (strain SURF_5)</name>
    <dbReference type="NCBI Taxonomy" id="2093360"/>
    <lineage>
        <taxon>Bacteria</taxon>
        <taxon>Pseudomonadati</taxon>
        <taxon>Candidatus Hydrogenedentota</taxon>
        <taxon>Candidatus Abyssobacteria</taxon>
    </lineage>
</organism>
<dbReference type="InterPro" id="IPR050921">
    <property type="entry name" value="T4SS_GSP_E_ATPase"/>
</dbReference>
<dbReference type="NCBIfam" id="TIGR01420">
    <property type="entry name" value="pilT_fam"/>
    <property type="match status" value="1"/>
</dbReference>
<dbReference type="PANTHER" id="PTHR30486">
    <property type="entry name" value="TWITCHING MOTILITY PROTEIN PILT"/>
    <property type="match status" value="1"/>
</dbReference>
<dbReference type="Pfam" id="PF00437">
    <property type="entry name" value="T2SSE"/>
    <property type="match status" value="1"/>
</dbReference>
<feature type="domain" description="Bacterial type II secretion system protein E" evidence="2">
    <location>
        <begin position="195"/>
        <end position="209"/>
    </location>
</feature>
<dbReference type="GO" id="GO:0005524">
    <property type="term" value="F:ATP binding"/>
    <property type="evidence" value="ECO:0007669"/>
    <property type="project" value="InterPro"/>
</dbReference>
<dbReference type="PANTHER" id="PTHR30486:SF12">
    <property type="entry name" value="TYPE IV PILUS ATPASE PILU"/>
    <property type="match status" value="1"/>
</dbReference>
<evidence type="ECO:0000256" key="1">
    <source>
        <dbReference type="ARBA" id="ARBA00006611"/>
    </source>
</evidence>
<sequence length="370" mass="41928">MKLEPIKILEQMVLSKASDCYLKVGERPAFRMNGRISQTSFDTLTDADVDVFIETVMTPFQRERFAQDPDLDLSYALPSGNRFRVNVFRQRGHIGAVIRHIPSENLGFEYLALPPVVREFAEMSRGLIIVSGATGSGKTTTQAAMIDHINRNFSKHIVTIEDPIEFIHFDKKSLINQREVGFDTNSFADALKHVVRQSPDVILIGEMRDLETMLIALSAAQTGHLVVTTLHNVDTAQTIDRIINYFPEYMRHQVRLELSLCLKGVLCMRLLPRSDGKGRVPAIEVLRVTPLIRKLLLEGNTKSIPDYIKEGREFGMQTFNQSLLDLYQKGQITYEDALQNASNPEEFKLNAQGMFTGVDSIRARRFEEPI</sequence>
<comment type="similarity">
    <text evidence="1">Belongs to the GSP E family.</text>
</comment>
<proteinExistence type="inferred from homology"/>
<dbReference type="GO" id="GO:0016887">
    <property type="term" value="F:ATP hydrolysis activity"/>
    <property type="evidence" value="ECO:0007669"/>
    <property type="project" value="InterPro"/>
</dbReference>
<dbReference type="Gene3D" id="3.30.450.90">
    <property type="match status" value="1"/>
</dbReference>
<evidence type="ECO:0000313" key="4">
    <source>
        <dbReference type="Proteomes" id="UP000265882"/>
    </source>
</evidence>
<protein>
    <submittedName>
        <fullName evidence="3">PilT/PilU family type 4a pilus ATPase</fullName>
    </submittedName>
</protein>
<dbReference type="Proteomes" id="UP000265882">
    <property type="component" value="Unassembled WGS sequence"/>
</dbReference>
<dbReference type="PROSITE" id="PS00662">
    <property type="entry name" value="T2SP_E"/>
    <property type="match status" value="1"/>
</dbReference>
<dbReference type="SUPFAM" id="SSF52540">
    <property type="entry name" value="P-loop containing nucleoside triphosphate hydrolases"/>
    <property type="match status" value="1"/>
</dbReference>
<comment type="caution">
    <text evidence="3">The sequence shown here is derived from an EMBL/GenBank/DDBJ whole genome shotgun (WGS) entry which is preliminary data.</text>
</comment>
<reference evidence="3 4" key="1">
    <citation type="journal article" date="2017" name="ISME J.">
        <title>Energy and carbon metabolisms in a deep terrestrial subsurface fluid microbial community.</title>
        <authorList>
            <person name="Momper L."/>
            <person name="Jungbluth S.P."/>
            <person name="Lee M.D."/>
            <person name="Amend J.P."/>
        </authorList>
    </citation>
    <scope>NUCLEOTIDE SEQUENCE [LARGE SCALE GENOMIC DNA]</scope>
    <source>
        <strain evidence="3">SURF_5</strain>
    </source>
</reference>
<dbReference type="AlphaFoldDB" id="A0A3A4NVW2"/>
<dbReference type="CDD" id="cd01131">
    <property type="entry name" value="PilT"/>
    <property type="match status" value="1"/>
</dbReference>